<name>A0AAV6W2V2_9LAMI</name>
<dbReference type="GO" id="GO:0003700">
    <property type="term" value="F:DNA-binding transcription factor activity"/>
    <property type="evidence" value="ECO:0007669"/>
    <property type="project" value="InterPro"/>
</dbReference>
<protein>
    <recommendedName>
        <fullName evidence="7">BZIP domain-containing protein</fullName>
    </recommendedName>
</protein>
<reference evidence="5" key="1">
    <citation type="submission" date="2019-10" db="EMBL/GenBank/DDBJ databases">
        <authorList>
            <person name="Zhang R."/>
            <person name="Pan Y."/>
            <person name="Wang J."/>
            <person name="Ma R."/>
            <person name="Yu S."/>
        </authorList>
    </citation>
    <scope>NUCLEOTIDE SEQUENCE</scope>
    <source>
        <strain evidence="5">LA-IB0</strain>
        <tissue evidence="5">Leaf</tissue>
    </source>
</reference>
<accession>A0AAV6W2V2</accession>
<gene>
    <name evidence="5" type="ORF">BUALT_Bualt19G0091400</name>
</gene>
<dbReference type="GO" id="GO:0045893">
    <property type="term" value="P:positive regulation of DNA-templated transcription"/>
    <property type="evidence" value="ECO:0007669"/>
    <property type="project" value="InterPro"/>
</dbReference>
<evidence type="ECO:0000313" key="6">
    <source>
        <dbReference type="Proteomes" id="UP000826271"/>
    </source>
</evidence>
<dbReference type="InterPro" id="IPR043452">
    <property type="entry name" value="BZIP46-like"/>
</dbReference>
<evidence type="ECO:0000313" key="5">
    <source>
        <dbReference type="EMBL" id="KAG8364098.1"/>
    </source>
</evidence>
<evidence type="ECO:0008006" key="7">
    <source>
        <dbReference type="Google" id="ProtNLM"/>
    </source>
</evidence>
<keyword evidence="2" id="KW-0238">DNA-binding</keyword>
<evidence type="ECO:0000256" key="2">
    <source>
        <dbReference type="ARBA" id="ARBA00023125"/>
    </source>
</evidence>
<organism evidence="5 6">
    <name type="scientific">Buddleja alternifolia</name>
    <dbReference type="NCBI Taxonomy" id="168488"/>
    <lineage>
        <taxon>Eukaryota</taxon>
        <taxon>Viridiplantae</taxon>
        <taxon>Streptophyta</taxon>
        <taxon>Embryophyta</taxon>
        <taxon>Tracheophyta</taxon>
        <taxon>Spermatophyta</taxon>
        <taxon>Magnoliopsida</taxon>
        <taxon>eudicotyledons</taxon>
        <taxon>Gunneridae</taxon>
        <taxon>Pentapetalae</taxon>
        <taxon>asterids</taxon>
        <taxon>lamiids</taxon>
        <taxon>Lamiales</taxon>
        <taxon>Scrophulariaceae</taxon>
        <taxon>Buddlejeae</taxon>
        <taxon>Buddleja</taxon>
    </lineage>
</organism>
<evidence type="ECO:0000256" key="3">
    <source>
        <dbReference type="ARBA" id="ARBA00023242"/>
    </source>
</evidence>
<dbReference type="AlphaFoldDB" id="A0AAV6W2V2"/>
<keyword evidence="3" id="KW-0539">Nucleus</keyword>
<dbReference type="EMBL" id="WHWC01000019">
    <property type="protein sequence ID" value="KAG8364098.1"/>
    <property type="molecule type" value="Genomic_DNA"/>
</dbReference>
<evidence type="ECO:0000256" key="4">
    <source>
        <dbReference type="SAM" id="MobiDB-lite"/>
    </source>
</evidence>
<dbReference type="GO" id="GO:0003677">
    <property type="term" value="F:DNA binding"/>
    <property type="evidence" value="ECO:0007669"/>
    <property type="project" value="UniProtKB-KW"/>
</dbReference>
<comment type="caution">
    <text evidence="5">The sequence shown here is derived from an EMBL/GenBank/DDBJ whole genome shotgun (WGS) entry which is preliminary data.</text>
</comment>
<keyword evidence="6" id="KW-1185">Reference proteome</keyword>
<proteinExistence type="predicted"/>
<feature type="region of interest" description="Disordered" evidence="4">
    <location>
        <begin position="1"/>
        <end position="42"/>
    </location>
</feature>
<dbReference type="GO" id="GO:0005634">
    <property type="term" value="C:nucleus"/>
    <property type="evidence" value="ECO:0007669"/>
    <property type="project" value="UniProtKB-SubCell"/>
</dbReference>
<dbReference type="PANTHER" id="PTHR22952:SF392">
    <property type="entry name" value="BZIP TRANSCRIPTION FACTOR 12"/>
    <property type="match status" value="1"/>
</dbReference>
<dbReference type="PANTHER" id="PTHR22952">
    <property type="entry name" value="CAMP-RESPONSE ELEMENT BINDING PROTEIN-RELATED"/>
    <property type="match status" value="1"/>
</dbReference>
<feature type="region of interest" description="Disordered" evidence="4">
    <location>
        <begin position="188"/>
        <end position="212"/>
    </location>
</feature>
<comment type="subcellular location">
    <subcellularLocation>
        <location evidence="1">Nucleus</location>
    </subcellularLocation>
</comment>
<dbReference type="Proteomes" id="UP000826271">
    <property type="component" value="Unassembled WGS sequence"/>
</dbReference>
<evidence type="ECO:0000256" key="1">
    <source>
        <dbReference type="ARBA" id="ARBA00004123"/>
    </source>
</evidence>
<sequence>MHMASLMASRSPPNPDPPRHSTPSPLNHPHSDDHSRGFGSMNMDDLLRTMYSDSDSLDLDNSAAASAAAVGGGGGSAAVDRNGNGSKTVDEVWREIVSGGGGGGGRNGEAAMTLEVFLAKAGAVNEEDVRVPAMVAMTTPPPQPPPAAAAGGFGMETAMMSPVAGVPAFGAGFGMDFGNGMGGLGGGVGGGGRGKRRAAVEEAPPDKATQQKQRRMIKNRESAARLTRTRRDISRCLHNVEISSRGNALHLLMENLIPVVEKRKPPKALRSVRSM</sequence>